<evidence type="ECO:0000256" key="2">
    <source>
        <dbReference type="ARBA" id="ARBA00022475"/>
    </source>
</evidence>
<evidence type="ECO:0000256" key="4">
    <source>
        <dbReference type="ARBA" id="ARBA00022989"/>
    </source>
</evidence>
<feature type="transmembrane region" description="Helical" evidence="6">
    <location>
        <begin position="185"/>
        <end position="203"/>
    </location>
</feature>
<comment type="caution">
    <text evidence="7">The sequence shown here is derived from an EMBL/GenBank/DDBJ whole genome shotgun (WGS) entry which is preliminary data.</text>
</comment>
<dbReference type="OrthoDB" id="7659099at2"/>
<evidence type="ECO:0000256" key="5">
    <source>
        <dbReference type="ARBA" id="ARBA00023136"/>
    </source>
</evidence>
<keyword evidence="4 6" id="KW-1133">Transmembrane helix</keyword>
<gene>
    <name evidence="7" type="ORF">EV668_4326</name>
</gene>
<dbReference type="PANTHER" id="PTHR30086:SF17">
    <property type="entry name" value="LYSE FAMILY TRANSLOCATOR"/>
    <property type="match status" value="1"/>
</dbReference>
<dbReference type="GO" id="GO:0015171">
    <property type="term" value="F:amino acid transmembrane transporter activity"/>
    <property type="evidence" value="ECO:0007669"/>
    <property type="project" value="TreeGrafter"/>
</dbReference>
<dbReference type="EMBL" id="SNZR01000016">
    <property type="protein sequence ID" value="TDR87246.1"/>
    <property type="molecule type" value="Genomic_DNA"/>
</dbReference>
<evidence type="ECO:0000313" key="8">
    <source>
        <dbReference type="Proteomes" id="UP000295122"/>
    </source>
</evidence>
<evidence type="ECO:0000256" key="6">
    <source>
        <dbReference type="SAM" id="Phobius"/>
    </source>
</evidence>
<dbReference type="GO" id="GO:0005886">
    <property type="term" value="C:plasma membrane"/>
    <property type="evidence" value="ECO:0007669"/>
    <property type="project" value="UniProtKB-SubCell"/>
</dbReference>
<comment type="subcellular location">
    <subcellularLocation>
        <location evidence="1">Cell membrane</location>
        <topology evidence="1">Multi-pass membrane protein</topology>
    </subcellularLocation>
</comment>
<dbReference type="AlphaFoldDB" id="A0A4R7BTB0"/>
<dbReference type="Proteomes" id="UP000295122">
    <property type="component" value="Unassembled WGS sequence"/>
</dbReference>
<reference evidence="7 8" key="1">
    <citation type="submission" date="2019-03" db="EMBL/GenBank/DDBJ databases">
        <title>Genomic Encyclopedia of Type Strains, Phase IV (KMG-IV): sequencing the most valuable type-strain genomes for metagenomic binning, comparative biology and taxonomic classification.</title>
        <authorList>
            <person name="Goeker M."/>
        </authorList>
    </citation>
    <scope>NUCLEOTIDE SEQUENCE [LARGE SCALE GENOMIC DNA]</scope>
    <source>
        <strain evidence="7 8">DSM 25903</strain>
    </source>
</reference>
<evidence type="ECO:0000313" key="7">
    <source>
        <dbReference type="EMBL" id="TDR87246.1"/>
    </source>
</evidence>
<keyword evidence="5 6" id="KW-0472">Membrane</keyword>
<name>A0A4R7BTB0_9HYPH</name>
<dbReference type="Pfam" id="PF01810">
    <property type="entry name" value="LysE"/>
    <property type="match status" value="1"/>
</dbReference>
<dbReference type="PANTHER" id="PTHR30086">
    <property type="entry name" value="ARGININE EXPORTER PROTEIN ARGO"/>
    <property type="match status" value="1"/>
</dbReference>
<feature type="transmembrane region" description="Helical" evidence="6">
    <location>
        <begin position="45"/>
        <end position="69"/>
    </location>
</feature>
<organism evidence="7 8">
    <name type="scientific">Enterovirga rhinocerotis</name>
    <dbReference type="NCBI Taxonomy" id="1339210"/>
    <lineage>
        <taxon>Bacteria</taxon>
        <taxon>Pseudomonadati</taxon>
        <taxon>Pseudomonadota</taxon>
        <taxon>Alphaproteobacteria</taxon>
        <taxon>Hyphomicrobiales</taxon>
        <taxon>Methylobacteriaceae</taxon>
        <taxon>Enterovirga</taxon>
    </lineage>
</organism>
<feature type="transmembrane region" description="Helical" evidence="6">
    <location>
        <begin position="75"/>
        <end position="95"/>
    </location>
</feature>
<protein>
    <submittedName>
        <fullName evidence="7">Threonine/homoserine/homoserine lactone efflux protein</fullName>
    </submittedName>
</protein>
<dbReference type="InterPro" id="IPR001123">
    <property type="entry name" value="LeuE-type"/>
</dbReference>
<feature type="transmembrane region" description="Helical" evidence="6">
    <location>
        <begin position="15"/>
        <end position="33"/>
    </location>
</feature>
<proteinExistence type="predicted"/>
<evidence type="ECO:0000256" key="3">
    <source>
        <dbReference type="ARBA" id="ARBA00022692"/>
    </source>
</evidence>
<evidence type="ECO:0000256" key="1">
    <source>
        <dbReference type="ARBA" id="ARBA00004651"/>
    </source>
</evidence>
<keyword evidence="2" id="KW-1003">Cell membrane</keyword>
<keyword evidence="3 6" id="KW-0812">Transmembrane</keyword>
<feature type="transmembrane region" description="Helical" evidence="6">
    <location>
        <begin position="116"/>
        <end position="141"/>
    </location>
</feature>
<dbReference type="RefSeq" id="WP_133774010.1">
    <property type="nucleotide sequence ID" value="NZ_SNZR01000016.1"/>
</dbReference>
<accession>A0A4R7BTB0</accession>
<feature type="transmembrane region" description="Helical" evidence="6">
    <location>
        <begin position="147"/>
        <end position="165"/>
    </location>
</feature>
<sequence>MEIGAEQAAGLPEFALAYLLIMALPGANLLVVARAGAAASRRGALAAALGIGCGAGILAMAAASGASLFAADPRAATLGKLVLAAMLLLIGLGALRRAFRALPSGGCSDETRIAGHFGLGLLTAVTNPVTSTFFVGAVVGARIPPGSFVLTVFVLATAWFGGVALGLSNRHLRRLYEQSRRRVDLALGVVLTGAGIVTALRILA</sequence>
<keyword evidence="8" id="KW-1185">Reference proteome</keyword>